<dbReference type="Pfam" id="PF13649">
    <property type="entry name" value="Methyltransf_25"/>
    <property type="match status" value="1"/>
</dbReference>
<accession>A0A810N3X6</accession>
<evidence type="ECO:0000313" key="3">
    <source>
        <dbReference type="Proteomes" id="UP000680866"/>
    </source>
</evidence>
<keyword evidence="2" id="KW-0489">Methyltransferase</keyword>
<gene>
    <name evidence="2" type="ORF">Prubr_46510</name>
</gene>
<dbReference type="AlphaFoldDB" id="A0A810N3X6"/>
<dbReference type="Gene3D" id="3.40.50.150">
    <property type="entry name" value="Vaccinia Virus protein VP39"/>
    <property type="match status" value="1"/>
</dbReference>
<evidence type="ECO:0000259" key="1">
    <source>
        <dbReference type="Pfam" id="PF13649"/>
    </source>
</evidence>
<dbReference type="KEGG" id="pry:Prubr_46510"/>
<feature type="domain" description="Methyltransferase" evidence="1">
    <location>
        <begin position="48"/>
        <end position="147"/>
    </location>
</feature>
<dbReference type="GO" id="GO:0008168">
    <property type="term" value="F:methyltransferase activity"/>
    <property type="evidence" value="ECO:0007669"/>
    <property type="project" value="UniProtKB-KW"/>
</dbReference>
<proteinExistence type="predicted"/>
<keyword evidence="2" id="KW-0808">Transferase</keyword>
<dbReference type="RefSeq" id="WP_246567518.1">
    <property type="nucleotide sequence ID" value="NZ_AP023359.1"/>
</dbReference>
<dbReference type="EMBL" id="AP023359">
    <property type="protein sequence ID" value="BCJ67630.1"/>
    <property type="molecule type" value="Genomic_DNA"/>
</dbReference>
<dbReference type="CDD" id="cd02440">
    <property type="entry name" value="AdoMet_MTases"/>
    <property type="match status" value="1"/>
</dbReference>
<dbReference type="InterPro" id="IPR029063">
    <property type="entry name" value="SAM-dependent_MTases_sf"/>
</dbReference>
<dbReference type="GO" id="GO:0032259">
    <property type="term" value="P:methylation"/>
    <property type="evidence" value="ECO:0007669"/>
    <property type="project" value="UniProtKB-KW"/>
</dbReference>
<name>A0A810N3X6_9ACTN</name>
<organism evidence="2 3">
    <name type="scientific">Polymorphospora rubra</name>
    <dbReference type="NCBI Taxonomy" id="338584"/>
    <lineage>
        <taxon>Bacteria</taxon>
        <taxon>Bacillati</taxon>
        <taxon>Actinomycetota</taxon>
        <taxon>Actinomycetes</taxon>
        <taxon>Micromonosporales</taxon>
        <taxon>Micromonosporaceae</taxon>
        <taxon>Polymorphospora</taxon>
    </lineage>
</organism>
<reference evidence="2" key="1">
    <citation type="submission" date="2020-08" db="EMBL/GenBank/DDBJ databases">
        <title>Whole genome shotgun sequence of Polymorphospora rubra NBRC 101157.</title>
        <authorList>
            <person name="Komaki H."/>
            <person name="Tamura T."/>
        </authorList>
    </citation>
    <scope>NUCLEOTIDE SEQUENCE</scope>
    <source>
        <strain evidence="2">NBRC 101157</strain>
    </source>
</reference>
<sequence length="202" mass="21724">MTSTKTEGSLFLREFLRAPTRTAAVAPSGTALADQMALPIPERGDPVVVELGPGTGAFTRAIGHRLGGRGQHLAVELNPTMADHLADRFPGVHVARGEAGQLPQILATYGIDRVDVIVSGLPWFAYTADDGSTPLVHTLASVLTPQGVLTQFAYTWTRWAPPARRLLHGLRGGFEEVVTGRTVWANLPPATVYFARRPRSLP</sequence>
<evidence type="ECO:0000313" key="2">
    <source>
        <dbReference type="EMBL" id="BCJ67630.1"/>
    </source>
</evidence>
<dbReference type="Proteomes" id="UP000680866">
    <property type="component" value="Chromosome"/>
</dbReference>
<dbReference type="InterPro" id="IPR041698">
    <property type="entry name" value="Methyltransf_25"/>
</dbReference>
<dbReference type="SUPFAM" id="SSF53335">
    <property type="entry name" value="S-adenosyl-L-methionine-dependent methyltransferases"/>
    <property type="match status" value="1"/>
</dbReference>
<keyword evidence="3" id="KW-1185">Reference proteome</keyword>
<protein>
    <submittedName>
        <fullName evidence="2">Methyltransferase</fullName>
    </submittedName>
</protein>